<keyword evidence="2" id="KW-1185">Reference proteome</keyword>
<gene>
    <name evidence="1" type="ORF">GCM10011378_11460</name>
</gene>
<protein>
    <recommendedName>
        <fullName evidence="3">STAS/SEC14 domain-containing protein</fullName>
    </recommendedName>
</protein>
<accession>A0ABQ1WME2</accession>
<comment type="caution">
    <text evidence="1">The sequence shown here is derived from an EMBL/GenBank/DDBJ whole genome shotgun (WGS) entry which is preliminary data.</text>
</comment>
<dbReference type="EMBL" id="BMGS01000002">
    <property type="protein sequence ID" value="GGG36796.1"/>
    <property type="molecule type" value="Genomic_DNA"/>
</dbReference>
<reference evidence="2" key="1">
    <citation type="journal article" date="2019" name="Int. J. Syst. Evol. Microbiol.">
        <title>The Global Catalogue of Microorganisms (GCM) 10K type strain sequencing project: providing services to taxonomists for standard genome sequencing and annotation.</title>
        <authorList>
            <consortium name="The Broad Institute Genomics Platform"/>
            <consortium name="The Broad Institute Genome Sequencing Center for Infectious Disease"/>
            <person name="Wu L."/>
            <person name="Ma J."/>
        </authorList>
    </citation>
    <scope>NUCLEOTIDE SEQUENCE [LARGE SCALE GENOMIC DNA]</scope>
    <source>
        <strain evidence="2">CGMCC 1.12990</strain>
    </source>
</reference>
<organism evidence="1 2">
    <name type="scientific">Hymenobacter glacieicola</name>
    <dbReference type="NCBI Taxonomy" id="1562124"/>
    <lineage>
        <taxon>Bacteria</taxon>
        <taxon>Pseudomonadati</taxon>
        <taxon>Bacteroidota</taxon>
        <taxon>Cytophagia</taxon>
        <taxon>Cytophagales</taxon>
        <taxon>Hymenobacteraceae</taxon>
        <taxon>Hymenobacter</taxon>
    </lineage>
</organism>
<evidence type="ECO:0000313" key="2">
    <source>
        <dbReference type="Proteomes" id="UP000601361"/>
    </source>
</evidence>
<name>A0ABQ1WME2_9BACT</name>
<proteinExistence type="predicted"/>
<dbReference type="Proteomes" id="UP000601361">
    <property type="component" value="Unassembled WGS sequence"/>
</dbReference>
<sequence>MQWFGNLTGREIIRVARDGLGLHARLRYPLLLNDKSQATGDWSEAMDWLEYEWLPQAMDTGLQAMAYVFAPEVHNQLVSLDFFERVRQQLPIQLFHNLPAAWQWLAHEHHAPDPAVTSLP</sequence>
<evidence type="ECO:0008006" key="3">
    <source>
        <dbReference type="Google" id="ProtNLM"/>
    </source>
</evidence>
<evidence type="ECO:0000313" key="1">
    <source>
        <dbReference type="EMBL" id="GGG36796.1"/>
    </source>
</evidence>